<accession>A0A8H2PIW7</accession>
<keyword evidence="2" id="KW-1185">Reference proteome</keyword>
<reference evidence="1 2" key="1">
    <citation type="submission" date="2019-05" db="EMBL/GenBank/DDBJ databases">
        <title>Colwellia ponticola sp. nov., isolated from seawater.</title>
        <authorList>
            <person name="Yoon J.-H."/>
        </authorList>
    </citation>
    <scope>NUCLEOTIDE SEQUENCE [LARGE SCALE GENOMIC DNA]</scope>
    <source>
        <strain evidence="1 2">OISW-25</strain>
    </source>
</reference>
<organism evidence="1 2">
    <name type="scientific">Colwellia ponticola</name>
    <dbReference type="NCBI Taxonomy" id="2304625"/>
    <lineage>
        <taxon>Bacteria</taxon>
        <taxon>Pseudomonadati</taxon>
        <taxon>Pseudomonadota</taxon>
        <taxon>Gammaproteobacteria</taxon>
        <taxon>Alteromonadales</taxon>
        <taxon>Colwelliaceae</taxon>
        <taxon>Colwellia</taxon>
    </lineage>
</organism>
<feature type="non-terminal residue" evidence="1">
    <location>
        <position position="38"/>
    </location>
</feature>
<comment type="caution">
    <text evidence="1">The sequence shown here is derived from an EMBL/GenBank/DDBJ whole genome shotgun (WGS) entry which is preliminary data.</text>
</comment>
<gene>
    <name evidence="1" type="ORF">FCS21_16435</name>
</gene>
<name>A0A8H2PIW7_9GAMM</name>
<protein>
    <submittedName>
        <fullName evidence="1">Fe-S cluster assembly transcriptional regulator IscR</fullName>
    </submittedName>
</protein>
<evidence type="ECO:0000313" key="1">
    <source>
        <dbReference type="EMBL" id="TMM35105.1"/>
    </source>
</evidence>
<sequence length="38" mass="4225">MISIGLDIEPSPRCRCSSSPRPAMIRAPFLRVILTKVL</sequence>
<proteinExistence type="predicted"/>
<dbReference type="Proteomes" id="UP000307702">
    <property type="component" value="Unassembled WGS sequence"/>
</dbReference>
<dbReference type="EMBL" id="SZVP01000179">
    <property type="protein sequence ID" value="TMM35105.1"/>
    <property type="molecule type" value="Genomic_DNA"/>
</dbReference>
<evidence type="ECO:0000313" key="2">
    <source>
        <dbReference type="Proteomes" id="UP000307702"/>
    </source>
</evidence>
<dbReference type="AlphaFoldDB" id="A0A8H2PIW7"/>